<dbReference type="EMBL" id="CAACVG010008036">
    <property type="protein sequence ID" value="VEN48156.1"/>
    <property type="molecule type" value="Genomic_DNA"/>
</dbReference>
<dbReference type="PANTHER" id="PTHR11012">
    <property type="entry name" value="PROTEIN KINASE-LIKE DOMAIN-CONTAINING"/>
    <property type="match status" value="1"/>
</dbReference>
<dbReference type="Pfam" id="PF02958">
    <property type="entry name" value="EcKL"/>
    <property type="match status" value="1"/>
</dbReference>
<accession>A0A653CKD0</accession>
<dbReference type="SUPFAM" id="SSF56112">
    <property type="entry name" value="Protein kinase-like (PK-like)"/>
    <property type="match status" value="1"/>
</dbReference>
<keyword evidence="3" id="KW-1185">Reference proteome</keyword>
<dbReference type="OrthoDB" id="191037at2759"/>
<dbReference type="AlphaFoldDB" id="A0A653CKD0"/>
<evidence type="ECO:0000259" key="1">
    <source>
        <dbReference type="SMART" id="SM00587"/>
    </source>
</evidence>
<dbReference type="InterPro" id="IPR011009">
    <property type="entry name" value="Kinase-like_dom_sf"/>
</dbReference>
<organism evidence="2 3">
    <name type="scientific">Callosobruchus maculatus</name>
    <name type="common">Southern cowpea weevil</name>
    <name type="synonym">Pulse bruchid</name>
    <dbReference type="NCBI Taxonomy" id="64391"/>
    <lineage>
        <taxon>Eukaryota</taxon>
        <taxon>Metazoa</taxon>
        <taxon>Ecdysozoa</taxon>
        <taxon>Arthropoda</taxon>
        <taxon>Hexapoda</taxon>
        <taxon>Insecta</taxon>
        <taxon>Pterygota</taxon>
        <taxon>Neoptera</taxon>
        <taxon>Endopterygota</taxon>
        <taxon>Coleoptera</taxon>
        <taxon>Polyphaga</taxon>
        <taxon>Cucujiformia</taxon>
        <taxon>Chrysomeloidea</taxon>
        <taxon>Chrysomelidae</taxon>
        <taxon>Bruchinae</taxon>
        <taxon>Bruchini</taxon>
        <taxon>Callosobruchus</taxon>
    </lineage>
</organism>
<dbReference type="InterPro" id="IPR015897">
    <property type="entry name" value="CHK_kinase-like"/>
</dbReference>
<dbReference type="PANTHER" id="PTHR11012:SF55">
    <property type="entry name" value="BHLH DOMAIN-CONTAINING PROTEIN"/>
    <property type="match status" value="1"/>
</dbReference>
<feature type="domain" description="CHK kinase-like" evidence="1">
    <location>
        <begin position="44"/>
        <end position="227"/>
    </location>
</feature>
<name>A0A653CKD0_CALMS</name>
<evidence type="ECO:0000313" key="2">
    <source>
        <dbReference type="EMBL" id="VEN48156.1"/>
    </source>
</evidence>
<dbReference type="Proteomes" id="UP000410492">
    <property type="component" value="Unassembled WGS sequence"/>
</dbReference>
<proteinExistence type="predicted"/>
<reference evidence="2 3" key="1">
    <citation type="submission" date="2019-01" db="EMBL/GenBank/DDBJ databases">
        <authorList>
            <person name="Sayadi A."/>
        </authorList>
    </citation>
    <scope>NUCLEOTIDE SEQUENCE [LARGE SCALE GENOMIC DNA]</scope>
</reference>
<sequence length="308" mass="36156">MVPALQEFQREMGVKNVIDCFARCYGARISLNKNGDTVDEDAALILENLHASGYKNVDRLLCFDLSTTRLVLKDLANLHATVIALKLKKPEVFQKRVKAFCHDYIPKKDIIQPMQAILKRILEENEKCRHLASKISYWGENEDQRKPREPFATLMHYDMWVNNTMQKFVDGVPVDNKIVDFQIYTYRSAASDVFFLLFSSVQLEVLKRCLDSLLEYYHEHFIAVLEMLKCDTNQFGFQKFLEEMKLEAEYEFDHALYFSTFVVQGKKITSELSEQSFDPEKLYKGINDTARRRAWYMALECEKRGWLY</sequence>
<evidence type="ECO:0000313" key="3">
    <source>
        <dbReference type="Proteomes" id="UP000410492"/>
    </source>
</evidence>
<dbReference type="SMART" id="SM00587">
    <property type="entry name" value="CHK"/>
    <property type="match status" value="1"/>
</dbReference>
<protein>
    <recommendedName>
        <fullName evidence="1">CHK kinase-like domain-containing protein</fullName>
    </recommendedName>
</protein>
<dbReference type="InterPro" id="IPR004119">
    <property type="entry name" value="EcKL"/>
</dbReference>
<gene>
    <name evidence="2" type="ORF">CALMAC_LOCUS9718</name>
</gene>